<protein>
    <recommendedName>
        <fullName evidence="4">Secreted protein</fullName>
    </recommendedName>
</protein>
<keyword evidence="3" id="KW-1185">Reference proteome</keyword>
<evidence type="ECO:0000256" key="1">
    <source>
        <dbReference type="SAM" id="SignalP"/>
    </source>
</evidence>
<dbReference type="EnsemblMetazoa" id="XM_020006658.1">
    <property type="protein sequence ID" value="XP_019862217.1"/>
    <property type="gene ID" value="LOC109590783"/>
</dbReference>
<evidence type="ECO:0000313" key="2">
    <source>
        <dbReference type="EnsemblMetazoa" id="Aqu2.1.07175_001"/>
    </source>
</evidence>
<accession>A0A1X7SZ20</accession>
<name>A0A1X7SZ20_AMPQE</name>
<feature type="signal peptide" evidence="1">
    <location>
        <begin position="1"/>
        <end position="23"/>
    </location>
</feature>
<sequence length="105" mass="10524">MLMLALKCSALSMEGFLFWLIGGRDMLVAGGPGGAQDAVQIGLEGTGMVHSPAIGGSTTGGGSCLVCAESVIAMGATSLMFSAREDVLEPPPVAVAPNTVDNNNN</sequence>
<dbReference type="KEGG" id="aqu:109590783"/>
<organism evidence="2">
    <name type="scientific">Amphimedon queenslandica</name>
    <name type="common">Sponge</name>
    <dbReference type="NCBI Taxonomy" id="400682"/>
    <lineage>
        <taxon>Eukaryota</taxon>
        <taxon>Metazoa</taxon>
        <taxon>Porifera</taxon>
        <taxon>Demospongiae</taxon>
        <taxon>Heteroscleromorpha</taxon>
        <taxon>Haplosclerida</taxon>
        <taxon>Niphatidae</taxon>
        <taxon>Amphimedon</taxon>
    </lineage>
</organism>
<evidence type="ECO:0000313" key="3">
    <source>
        <dbReference type="Proteomes" id="UP000007879"/>
    </source>
</evidence>
<dbReference type="InParanoid" id="A0A1X7SZ20"/>
<gene>
    <name evidence="2" type="primary">109590783</name>
</gene>
<evidence type="ECO:0008006" key="4">
    <source>
        <dbReference type="Google" id="ProtNLM"/>
    </source>
</evidence>
<dbReference type="EnsemblMetazoa" id="Aqu2.1.07175_001">
    <property type="protein sequence ID" value="Aqu2.1.07175_001"/>
    <property type="gene ID" value="Aqu2.1.07175"/>
</dbReference>
<dbReference type="AlphaFoldDB" id="A0A1X7SZ20"/>
<feature type="chain" id="PRO_5013321904" description="Secreted protein" evidence="1">
    <location>
        <begin position="24"/>
        <end position="105"/>
    </location>
</feature>
<dbReference type="Proteomes" id="UP000007879">
    <property type="component" value="Unassembled WGS sequence"/>
</dbReference>
<keyword evidence="1" id="KW-0732">Signal</keyword>
<reference evidence="3" key="1">
    <citation type="journal article" date="2010" name="Nature">
        <title>The Amphimedon queenslandica genome and the evolution of animal complexity.</title>
        <authorList>
            <person name="Srivastava M."/>
            <person name="Simakov O."/>
            <person name="Chapman J."/>
            <person name="Fahey B."/>
            <person name="Gauthier M.E."/>
            <person name="Mitros T."/>
            <person name="Richards G.S."/>
            <person name="Conaco C."/>
            <person name="Dacre M."/>
            <person name="Hellsten U."/>
            <person name="Larroux C."/>
            <person name="Putnam N.H."/>
            <person name="Stanke M."/>
            <person name="Adamska M."/>
            <person name="Darling A."/>
            <person name="Degnan S.M."/>
            <person name="Oakley T.H."/>
            <person name="Plachetzki D.C."/>
            <person name="Zhai Y."/>
            <person name="Adamski M."/>
            <person name="Calcino A."/>
            <person name="Cummins S.F."/>
            <person name="Goodstein D.M."/>
            <person name="Harris C."/>
            <person name="Jackson D.J."/>
            <person name="Leys S.P."/>
            <person name="Shu S."/>
            <person name="Woodcroft B.J."/>
            <person name="Vervoort M."/>
            <person name="Kosik K.S."/>
            <person name="Manning G."/>
            <person name="Degnan B.M."/>
            <person name="Rokhsar D.S."/>
        </authorList>
    </citation>
    <scope>NUCLEOTIDE SEQUENCE [LARGE SCALE GENOMIC DNA]</scope>
</reference>
<proteinExistence type="predicted"/>
<reference evidence="2" key="2">
    <citation type="submission" date="2017-05" db="UniProtKB">
        <authorList>
            <consortium name="EnsemblMetazoa"/>
        </authorList>
    </citation>
    <scope>IDENTIFICATION</scope>
</reference>